<dbReference type="InterPro" id="IPR027417">
    <property type="entry name" value="P-loop_NTPase"/>
</dbReference>
<evidence type="ECO:0000313" key="5">
    <source>
        <dbReference type="EMBL" id="AIF20168.1"/>
    </source>
</evidence>
<keyword evidence="1" id="KW-0547">Nucleotide-binding</keyword>
<dbReference type="PANTHER" id="PTHR22942">
    <property type="entry name" value="RECA/RAD51/RADA DNA STRAND-PAIRING FAMILY MEMBER"/>
    <property type="match status" value="1"/>
</dbReference>
<evidence type="ECO:0000256" key="2">
    <source>
        <dbReference type="ARBA" id="ARBA00022840"/>
    </source>
</evidence>
<evidence type="ECO:0000256" key="3">
    <source>
        <dbReference type="ARBA" id="ARBA00023125"/>
    </source>
</evidence>
<dbReference type="GO" id="GO:0003677">
    <property type="term" value="F:DNA binding"/>
    <property type="evidence" value="ECO:0007669"/>
    <property type="project" value="UniProtKB-KW"/>
</dbReference>
<dbReference type="PANTHER" id="PTHR22942:SF30">
    <property type="entry name" value="MEIOTIC RECOMBINATION PROTEIN DMC1_LIM15 HOMOLOG"/>
    <property type="match status" value="1"/>
</dbReference>
<dbReference type="Gene3D" id="3.40.50.300">
    <property type="entry name" value="P-loop containing nucleotide triphosphate hydrolases"/>
    <property type="match status" value="1"/>
</dbReference>
<evidence type="ECO:0000256" key="1">
    <source>
        <dbReference type="ARBA" id="ARBA00022741"/>
    </source>
</evidence>
<proteinExistence type="predicted"/>
<dbReference type="AlphaFoldDB" id="A0A075I2D0"/>
<evidence type="ECO:0000259" key="4">
    <source>
        <dbReference type="PROSITE" id="PS50162"/>
    </source>
</evidence>
<accession>A0A075I2D0</accession>
<keyword evidence="2" id="KW-0067">ATP-binding</keyword>
<sequence>MITTQLKKLDEILGGGVKNALITDIFGANGTGKTHLALQISLKPLEEKLDVLFIDTTGEFRPERLLEIIKNRDLQDSLLNNLKIARVTNTKEQIKLLDKIKNLENISLLIVDNVANLFAYEYSKKEQFMQKYTEFMKYMYDLALIGLEKQIPIVITNQLLEKPNTEYEKLDFIINNFTHQKIKLKKIKNYYEGEVYHPFTNKQKFCYNFGATGIIEQS</sequence>
<dbReference type="EMBL" id="KF901157">
    <property type="protein sequence ID" value="AIF20168.1"/>
    <property type="molecule type" value="Genomic_DNA"/>
</dbReference>
<dbReference type="PROSITE" id="PS50162">
    <property type="entry name" value="RECA_2"/>
    <property type="match status" value="1"/>
</dbReference>
<feature type="domain" description="RecA family profile 1" evidence="4">
    <location>
        <begin position="1"/>
        <end position="159"/>
    </location>
</feature>
<reference evidence="5" key="1">
    <citation type="journal article" date="2014" name="Genome Biol. Evol.">
        <title>Pangenome evidence for extensive interdomain horizontal transfer affecting lineage core and shell genes in uncultured planktonic thaumarchaeota and euryarchaeota.</title>
        <authorList>
            <person name="Deschamps P."/>
            <person name="Zivanovic Y."/>
            <person name="Moreira D."/>
            <person name="Rodriguez-Valera F."/>
            <person name="Lopez-Garcia P."/>
        </authorList>
    </citation>
    <scope>NUCLEOTIDE SEQUENCE</scope>
</reference>
<dbReference type="InterPro" id="IPR020588">
    <property type="entry name" value="RecA_ATP-bd"/>
</dbReference>
<dbReference type="GO" id="GO:0140664">
    <property type="term" value="F:ATP-dependent DNA damage sensor activity"/>
    <property type="evidence" value="ECO:0007669"/>
    <property type="project" value="InterPro"/>
</dbReference>
<dbReference type="GO" id="GO:0005524">
    <property type="term" value="F:ATP binding"/>
    <property type="evidence" value="ECO:0007669"/>
    <property type="project" value="UniProtKB-KW"/>
</dbReference>
<dbReference type="GO" id="GO:0006281">
    <property type="term" value="P:DNA repair"/>
    <property type="evidence" value="ECO:0007669"/>
    <property type="project" value="InterPro"/>
</dbReference>
<dbReference type="SUPFAM" id="SSF52540">
    <property type="entry name" value="P-loop containing nucleoside triphosphate hydrolases"/>
    <property type="match status" value="1"/>
</dbReference>
<name>A0A075I2D0_9ARCH</name>
<dbReference type="InterPro" id="IPR013632">
    <property type="entry name" value="Rad51_C"/>
</dbReference>
<protein>
    <submittedName>
        <fullName evidence="5">RecA/RadA recombinase-like protein (RAD51)</fullName>
    </submittedName>
</protein>
<dbReference type="Pfam" id="PF08423">
    <property type="entry name" value="Rad51"/>
    <property type="match status" value="1"/>
</dbReference>
<organism evidence="5">
    <name type="scientific">uncultured marine thaumarchaeote KM3_88_E12</name>
    <dbReference type="NCBI Taxonomy" id="1456336"/>
    <lineage>
        <taxon>Archaea</taxon>
        <taxon>Nitrososphaerota</taxon>
        <taxon>environmental samples</taxon>
    </lineage>
</organism>
<gene>
    <name evidence="5" type="primary">RAD51</name>
</gene>
<keyword evidence="3" id="KW-0238">DNA-binding</keyword>